<sequence>MQEFYNFLDNKKGDVFMLRRKRNLIPFVFLILLFLATMTATWWLPVSPSFMDSSLRLMAPSAEYWFGTDHFGRDIFGQTIIAARVSLLVGFTVAALSTIMGTITGLIAGYYKKLDSIIMRIIDGMLAFPSLLLALALVAALGGSVTNIIIALTFSFWPVMTRVVRSSVLQVKNIQYVEAAKTSGIKDPVILSRYILPNVMSPIIVQGTFIFARSILAEAALSFLGVGVEPSIPTWGNMLQEAQIYITTAPWFSIFPGIFIVVTVLALNILGDGLRDAFDPYAKGKKKVKKQMFKQRKQYAS</sequence>
<feature type="domain" description="ABC transmembrane type-1" evidence="8">
    <location>
        <begin position="83"/>
        <end position="271"/>
    </location>
</feature>
<feature type="transmembrane region" description="Helical" evidence="7">
    <location>
        <begin position="249"/>
        <end position="270"/>
    </location>
</feature>
<dbReference type="InterPro" id="IPR000515">
    <property type="entry name" value="MetI-like"/>
</dbReference>
<feature type="transmembrane region" description="Helical" evidence="7">
    <location>
        <begin position="87"/>
        <end position="111"/>
    </location>
</feature>
<protein>
    <submittedName>
        <fullName evidence="9">Peptide ABC transporter permease</fullName>
    </submittedName>
</protein>
<feature type="transmembrane region" description="Helical" evidence="7">
    <location>
        <begin position="131"/>
        <end position="157"/>
    </location>
</feature>
<dbReference type="CDD" id="cd06261">
    <property type="entry name" value="TM_PBP2"/>
    <property type="match status" value="1"/>
</dbReference>
<evidence type="ECO:0000313" key="9">
    <source>
        <dbReference type="EMBL" id="KPH76770.1"/>
    </source>
</evidence>
<keyword evidence="5 7" id="KW-1133">Transmembrane helix</keyword>
<dbReference type="SUPFAM" id="SSF161098">
    <property type="entry name" value="MetI-like"/>
    <property type="match status" value="1"/>
</dbReference>
<organism evidence="9 10">
    <name type="scientific">Oceanobacillus caeni</name>
    <dbReference type="NCBI Taxonomy" id="405946"/>
    <lineage>
        <taxon>Bacteria</taxon>
        <taxon>Bacillati</taxon>
        <taxon>Bacillota</taxon>
        <taxon>Bacilli</taxon>
        <taxon>Bacillales</taxon>
        <taxon>Bacillaceae</taxon>
        <taxon>Oceanobacillus</taxon>
    </lineage>
</organism>
<keyword evidence="6 7" id="KW-0472">Membrane</keyword>
<feature type="transmembrane region" description="Helical" evidence="7">
    <location>
        <begin position="24"/>
        <end position="44"/>
    </location>
</feature>
<dbReference type="InterPro" id="IPR050366">
    <property type="entry name" value="BP-dependent_transpt_permease"/>
</dbReference>
<dbReference type="Proteomes" id="UP000037854">
    <property type="component" value="Unassembled WGS sequence"/>
</dbReference>
<comment type="similarity">
    <text evidence="7">Belongs to the binding-protein-dependent transport system permease family.</text>
</comment>
<evidence type="ECO:0000256" key="7">
    <source>
        <dbReference type="RuleBase" id="RU363032"/>
    </source>
</evidence>
<evidence type="ECO:0000256" key="1">
    <source>
        <dbReference type="ARBA" id="ARBA00004651"/>
    </source>
</evidence>
<dbReference type="PANTHER" id="PTHR43386:SF25">
    <property type="entry name" value="PEPTIDE ABC TRANSPORTER PERMEASE PROTEIN"/>
    <property type="match status" value="1"/>
</dbReference>
<gene>
    <name evidence="9" type="ORF">AFL42_04995</name>
</gene>
<evidence type="ECO:0000256" key="2">
    <source>
        <dbReference type="ARBA" id="ARBA00022448"/>
    </source>
</evidence>
<evidence type="ECO:0000256" key="6">
    <source>
        <dbReference type="ARBA" id="ARBA00023136"/>
    </source>
</evidence>
<proteinExistence type="inferred from homology"/>
<keyword evidence="3" id="KW-1003">Cell membrane</keyword>
<keyword evidence="2 7" id="KW-0813">Transport</keyword>
<accession>A0ABR5MLW0</accession>
<dbReference type="EMBL" id="LGTK01000011">
    <property type="protein sequence ID" value="KPH76770.1"/>
    <property type="molecule type" value="Genomic_DNA"/>
</dbReference>
<evidence type="ECO:0000259" key="8">
    <source>
        <dbReference type="PROSITE" id="PS50928"/>
    </source>
</evidence>
<keyword evidence="10" id="KW-1185">Reference proteome</keyword>
<dbReference type="Pfam" id="PF00528">
    <property type="entry name" value="BPD_transp_1"/>
    <property type="match status" value="1"/>
</dbReference>
<dbReference type="InterPro" id="IPR035906">
    <property type="entry name" value="MetI-like_sf"/>
</dbReference>
<evidence type="ECO:0000256" key="5">
    <source>
        <dbReference type="ARBA" id="ARBA00022989"/>
    </source>
</evidence>
<dbReference type="Gene3D" id="1.10.3720.10">
    <property type="entry name" value="MetI-like"/>
    <property type="match status" value="1"/>
</dbReference>
<evidence type="ECO:0000313" key="10">
    <source>
        <dbReference type="Proteomes" id="UP000037854"/>
    </source>
</evidence>
<dbReference type="PROSITE" id="PS50928">
    <property type="entry name" value="ABC_TM1"/>
    <property type="match status" value="1"/>
</dbReference>
<comment type="subcellular location">
    <subcellularLocation>
        <location evidence="1 7">Cell membrane</location>
        <topology evidence="1 7">Multi-pass membrane protein</topology>
    </subcellularLocation>
</comment>
<dbReference type="PANTHER" id="PTHR43386">
    <property type="entry name" value="OLIGOPEPTIDE TRANSPORT SYSTEM PERMEASE PROTEIN APPC"/>
    <property type="match status" value="1"/>
</dbReference>
<comment type="caution">
    <text evidence="9">The sequence shown here is derived from an EMBL/GenBank/DDBJ whole genome shotgun (WGS) entry which is preliminary data.</text>
</comment>
<evidence type="ECO:0000256" key="3">
    <source>
        <dbReference type="ARBA" id="ARBA00022475"/>
    </source>
</evidence>
<feature type="transmembrane region" description="Helical" evidence="7">
    <location>
        <begin position="203"/>
        <end position="228"/>
    </location>
</feature>
<keyword evidence="4 7" id="KW-0812">Transmembrane</keyword>
<name>A0ABR5MLW0_9BACI</name>
<evidence type="ECO:0000256" key="4">
    <source>
        <dbReference type="ARBA" id="ARBA00022692"/>
    </source>
</evidence>
<reference evidence="9 10" key="1">
    <citation type="submission" date="2015-07" db="EMBL/GenBank/DDBJ databases">
        <title>High-quality draft genome sequence of Oceanobacillus caeni HM6, a bacillus isolated from a human feces.</title>
        <authorList>
            <person name="Kumar J."/>
            <person name="Verma M.K."/>
            <person name="Pandey R."/>
            <person name="Bhambi M."/>
            <person name="Chauhan N."/>
        </authorList>
    </citation>
    <scope>NUCLEOTIDE SEQUENCE [LARGE SCALE GENOMIC DNA]</scope>
    <source>
        <strain evidence="9 10">HM6</strain>
    </source>
</reference>